<dbReference type="PANTHER" id="PTHR45614:SF25">
    <property type="entry name" value="MYB PROTEIN"/>
    <property type="match status" value="1"/>
</dbReference>
<evidence type="ECO:0000259" key="3">
    <source>
        <dbReference type="PROSITE" id="PS50090"/>
    </source>
</evidence>
<feature type="domain" description="Myb-like" evidence="3">
    <location>
        <begin position="1"/>
        <end position="45"/>
    </location>
</feature>
<feature type="domain" description="HTH myb-type" evidence="4">
    <location>
        <begin position="46"/>
        <end position="96"/>
    </location>
</feature>
<dbReference type="SMART" id="SM00717">
    <property type="entry name" value="SANT"/>
    <property type="match status" value="2"/>
</dbReference>
<dbReference type="OrthoDB" id="2143914at2759"/>
<evidence type="ECO:0000313" key="7">
    <source>
        <dbReference type="Proteomes" id="UP000011087"/>
    </source>
</evidence>
<dbReference type="InterPro" id="IPR017930">
    <property type="entry name" value="Myb_dom"/>
</dbReference>
<evidence type="ECO:0000256" key="1">
    <source>
        <dbReference type="ARBA" id="ARBA00022737"/>
    </source>
</evidence>
<accession>L1JBY1</accession>
<keyword evidence="7" id="KW-1185">Reference proteome</keyword>
<dbReference type="PROSITE" id="PS51294">
    <property type="entry name" value="HTH_MYB"/>
    <property type="match status" value="2"/>
</dbReference>
<dbReference type="EMBL" id="JH992998">
    <property type="protein sequence ID" value="EKX45629.1"/>
    <property type="molecule type" value="Genomic_DNA"/>
</dbReference>
<feature type="domain" description="HTH myb-type" evidence="4">
    <location>
        <begin position="1"/>
        <end position="45"/>
    </location>
</feature>
<keyword evidence="1" id="KW-0677">Repeat</keyword>
<dbReference type="Proteomes" id="UP000011087">
    <property type="component" value="Unassembled WGS sequence"/>
</dbReference>
<dbReference type="STRING" id="905079.L1JBY1"/>
<reference evidence="7" key="2">
    <citation type="submission" date="2012-11" db="EMBL/GenBank/DDBJ databases">
        <authorList>
            <person name="Kuo A."/>
            <person name="Curtis B.A."/>
            <person name="Tanifuji G."/>
            <person name="Burki F."/>
            <person name="Gruber A."/>
            <person name="Irimia M."/>
            <person name="Maruyama S."/>
            <person name="Arias M.C."/>
            <person name="Ball S.G."/>
            <person name="Gile G.H."/>
            <person name="Hirakawa Y."/>
            <person name="Hopkins J.F."/>
            <person name="Rensing S.A."/>
            <person name="Schmutz J."/>
            <person name="Symeonidi A."/>
            <person name="Elias M."/>
            <person name="Eveleigh R.J."/>
            <person name="Herman E.K."/>
            <person name="Klute M.J."/>
            <person name="Nakayama T."/>
            <person name="Obornik M."/>
            <person name="Reyes-Prieto A."/>
            <person name="Armbrust E.V."/>
            <person name="Aves S.J."/>
            <person name="Beiko R.G."/>
            <person name="Coutinho P."/>
            <person name="Dacks J.B."/>
            <person name="Durnford D.G."/>
            <person name="Fast N.M."/>
            <person name="Green B.R."/>
            <person name="Grisdale C."/>
            <person name="Hempe F."/>
            <person name="Henrissat B."/>
            <person name="Hoppner M.P."/>
            <person name="Ishida K.-I."/>
            <person name="Kim E."/>
            <person name="Koreny L."/>
            <person name="Kroth P.G."/>
            <person name="Liu Y."/>
            <person name="Malik S.-B."/>
            <person name="Maier U.G."/>
            <person name="McRose D."/>
            <person name="Mock T."/>
            <person name="Neilson J.A."/>
            <person name="Onodera N.T."/>
            <person name="Poole A.M."/>
            <person name="Pritham E.J."/>
            <person name="Richards T.A."/>
            <person name="Rocap G."/>
            <person name="Roy S.W."/>
            <person name="Sarai C."/>
            <person name="Schaack S."/>
            <person name="Shirato S."/>
            <person name="Slamovits C.H."/>
            <person name="Spencer D.F."/>
            <person name="Suzuki S."/>
            <person name="Worden A.Z."/>
            <person name="Zauner S."/>
            <person name="Barry K."/>
            <person name="Bell C."/>
            <person name="Bharti A.K."/>
            <person name="Crow J.A."/>
            <person name="Grimwood J."/>
            <person name="Kramer R."/>
            <person name="Lindquist E."/>
            <person name="Lucas S."/>
            <person name="Salamov A."/>
            <person name="McFadden G.I."/>
            <person name="Lane C.E."/>
            <person name="Keeling P.J."/>
            <person name="Gray M.W."/>
            <person name="Grigoriev I.V."/>
            <person name="Archibald J.M."/>
        </authorList>
    </citation>
    <scope>NUCLEOTIDE SEQUENCE</scope>
    <source>
        <strain evidence="7">CCMP2712</strain>
    </source>
</reference>
<dbReference type="PROSITE" id="PS50090">
    <property type="entry name" value="MYB_LIKE"/>
    <property type="match status" value="2"/>
</dbReference>
<dbReference type="InterPro" id="IPR001005">
    <property type="entry name" value="SANT/Myb"/>
</dbReference>
<evidence type="ECO:0000313" key="5">
    <source>
        <dbReference type="EMBL" id="EKX45629.1"/>
    </source>
</evidence>
<dbReference type="KEGG" id="gtt:GUITHDRAFT_49460"/>
<dbReference type="HOGENOM" id="CLU_028567_26_4_1"/>
<dbReference type="EnsemblProtists" id="EKX45629">
    <property type="protein sequence ID" value="EKX45629"/>
    <property type="gene ID" value="GUITHDRAFT_49460"/>
</dbReference>
<sequence length="96" mass="11098">PWTPEEDAKLKALVSRLGNWDWCMISSVMEGRSGKQCRERYKNHVSEKINKGPWTKEEDKIIMEAQARLGNKWTAIAKLLPGRTDNSIKNRWNSAL</sequence>
<feature type="domain" description="Myb-like" evidence="3">
    <location>
        <begin position="46"/>
        <end position="96"/>
    </location>
</feature>
<gene>
    <name evidence="5" type="ORF">GUITHDRAFT_49460</name>
</gene>
<dbReference type="OMA" id="GSEARWC"/>
<reference evidence="5 7" key="1">
    <citation type="journal article" date="2012" name="Nature">
        <title>Algal genomes reveal evolutionary mosaicism and the fate of nucleomorphs.</title>
        <authorList>
            <consortium name="DOE Joint Genome Institute"/>
            <person name="Curtis B.A."/>
            <person name="Tanifuji G."/>
            <person name="Burki F."/>
            <person name="Gruber A."/>
            <person name="Irimia M."/>
            <person name="Maruyama S."/>
            <person name="Arias M.C."/>
            <person name="Ball S.G."/>
            <person name="Gile G.H."/>
            <person name="Hirakawa Y."/>
            <person name="Hopkins J.F."/>
            <person name="Kuo A."/>
            <person name="Rensing S.A."/>
            <person name="Schmutz J."/>
            <person name="Symeonidi A."/>
            <person name="Elias M."/>
            <person name="Eveleigh R.J."/>
            <person name="Herman E.K."/>
            <person name="Klute M.J."/>
            <person name="Nakayama T."/>
            <person name="Obornik M."/>
            <person name="Reyes-Prieto A."/>
            <person name="Armbrust E.V."/>
            <person name="Aves S.J."/>
            <person name="Beiko R.G."/>
            <person name="Coutinho P."/>
            <person name="Dacks J.B."/>
            <person name="Durnford D.G."/>
            <person name="Fast N.M."/>
            <person name="Green B.R."/>
            <person name="Grisdale C.J."/>
            <person name="Hempel F."/>
            <person name="Henrissat B."/>
            <person name="Hoppner M.P."/>
            <person name="Ishida K."/>
            <person name="Kim E."/>
            <person name="Koreny L."/>
            <person name="Kroth P.G."/>
            <person name="Liu Y."/>
            <person name="Malik S.B."/>
            <person name="Maier U.G."/>
            <person name="McRose D."/>
            <person name="Mock T."/>
            <person name="Neilson J.A."/>
            <person name="Onodera N.T."/>
            <person name="Poole A.M."/>
            <person name="Pritham E.J."/>
            <person name="Richards T.A."/>
            <person name="Rocap G."/>
            <person name="Roy S.W."/>
            <person name="Sarai C."/>
            <person name="Schaack S."/>
            <person name="Shirato S."/>
            <person name="Slamovits C.H."/>
            <person name="Spencer D.F."/>
            <person name="Suzuki S."/>
            <person name="Worden A.Z."/>
            <person name="Zauner S."/>
            <person name="Barry K."/>
            <person name="Bell C."/>
            <person name="Bharti A.K."/>
            <person name="Crow J.A."/>
            <person name="Grimwood J."/>
            <person name="Kramer R."/>
            <person name="Lindquist E."/>
            <person name="Lucas S."/>
            <person name="Salamov A."/>
            <person name="McFadden G.I."/>
            <person name="Lane C.E."/>
            <person name="Keeling P.J."/>
            <person name="Gray M.W."/>
            <person name="Grigoriev I.V."/>
            <person name="Archibald J.M."/>
        </authorList>
    </citation>
    <scope>NUCLEOTIDE SEQUENCE</scope>
    <source>
        <strain evidence="5 7">CCMP2712</strain>
    </source>
</reference>
<dbReference type="CDD" id="cd00167">
    <property type="entry name" value="SANT"/>
    <property type="match status" value="2"/>
</dbReference>
<dbReference type="Pfam" id="PF00249">
    <property type="entry name" value="Myb_DNA-binding"/>
    <property type="match status" value="2"/>
</dbReference>
<dbReference type="GO" id="GO:0000978">
    <property type="term" value="F:RNA polymerase II cis-regulatory region sequence-specific DNA binding"/>
    <property type="evidence" value="ECO:0007669"/>
    <property type="project" value="TreeGrafter"/>
</dbReference>
<dbReference type="InterPro" id="IPR050560">
    <property type="entry name" value="MYB_TF"/>
</dbReference>
<keyword evidence="2" id="KW-0238">DNA-binding</keyword>
<dbReference type="GO" id="GO:0005634">
    <property type="term" value="C:nucleus"/>
    <property type="evidence" value="ECO:0007669"/>
    <property type="project" value="TreeGrafter"/>
</dbReference>
<reference evidence="6" key="3">
    <citation type="submission" date="2015-06" db="UniProtKB">
        <authorList>
            <consortium name="EnsemblProtists"/>
        </authorList>
    </citation>
    <scope>IDENTIFICATION</scope>
</reference>
<evidence type="ECO:0000259" key="4">
    <source>
        <dbReference type="PROSITE" id="PS51294"/>
    </source>
</evidence>
<proteinExistence type="predicted"/>
<dbReference type="RefSeq" id="XP_005832609.1">
    <property type="nucleotide sequence ID" value="XM_005832552.1"/>
</dbReference>
<evidence type="ECO:0000256" key="2">
    <source>
        <dbReference type="ARBA" id="ARBA00023125"/>
    </source>
</evidence>
<protein>
    <submittedName>
        <fullName evidence="5 6">Uncharacterized protein</fullName>
    </submittedName>
</protein>
<feature type="non-terminal residue" evidence="5">
    <location>
        <position position="1"/>
    </location>
</feature>
<dbReference type="GeneID" id="17302371"/>
<organism evidence="5">
    <name type="scientific">Guillardia theta (strain CCMP2712)</name>
    <name type="common">Cryptophyte</name>
    <dbReference type="NCBI Taxonomy" id="905079"/>
    <lineage>
        <taxon>Eukaryota</taxon>
        <taxon>Cryptophyceae</taxon>
        <taxon>Pyrenomonadales</taxon>
        <taxon>Geminigeraceae</taxon>
        <taxon>Guillardia</taxon>
    </lineage>
</organism>
<name>L1JBY1_GUITC</name>
<dbReference type="SUPFAM" id="SSF46689">
    <property type="entry name" value="Homeodomain-like"/>
    <property type="match status" value="1"/>
</dbReference>
<dbReference type="PANTHER" id="PTHR45614">
    <property type="entry name" value="MYB PROTEIN-RELATED"/>
    <property type="match status" value="1"/>
</dbReference>
<feature type="non-terminal residue" evidence="5">
    <location>
        <position position="96"/>
    </location>
</feature>
<dbReference type="GO" id="GO:0000981">
    <property type="term" value="F:DNA-binding transcription factor activity, RNA polymerase II-specific"/>
    <property type="evidence" value="ECO:0007669"/>
    <property type="project" value="TreeGrafter"/>
</dbReference>
<dbReference type="PaxDb" id="55529-EKX45629"/>
<dbReference type="FunFam" id="1.10.10.60:FF:000010">
    <property type="entry name" value="Transcriptional activator Myb isoform A"/>
    <property type="match status" value="1"/>
</dbReference>
<dbReference type="AlphaFoldDB" id="L1JBY1"/>
<dbReference type="eggNOG" id="KOG0048">
    <property type="taxonomic scope" value="Eukaryota"/>
</dbReference>
<evidence type="ECO:0000313" key="6">
    <source>
        <dbReference type="EnsemblProtists" id="EKX45629"/>
    </source>
</evidence>
<dbReference type="Gene3D" id="1.10.10.60">
    <property type="entry name" value="Homeodomain-like"/>
    <property type="match status" value="2"/>
</dbReference>
<dbReference type="InterPro" id="IPR009057">
    <property type="entry name" value="Homeodomain-like_sf"/>
</dbReference>